<protein>
    <submittedName>
        <fullName evidence="1">Uncharacterized protein</fullName>
    </submittedName>
</protein>
<dbReference type="Proteomes" id="UP001221142">
    <property type="component" value="Unassembled WGS sequence"/>
</dbReference>
<proteinExistence type="predicted"/>
<dbReference type="AlphaFoldDB" id="A0AAD7BCZ3"/>
<sequence length="313" mass="35718">MAGHGPPRLPIDLERKIFEMVVTSPMSSKASTPRDYPPAEALVCMLVAWRVKHWVEPFIHRVICLSRLADTQCIMRAEGFPSIWVEPLLDRIHTKGPSFFRYTTHIFLENWASETKAFGTVVDACPSVHTLFFNPARGDPENLPILNRMQSLTRLAFTSVLFPDGPIDFSQPLFRNLTHLEVAQNWSPAVSAHIGGHLALLPNLTHFAFWSDHIDIPVNSQIVENTRLKCIVWIIADAIARKGIPETHPSAEDDRFVMVRVKNLRRAWFRGAAGRRDHWQLAEEFIAKKRRGEIGREQYCTVDPDDPGWNLRC</sequence>
<organism evidence="1 2">
    <name type="scientific">Roridomyces roridus</name>
    <dbReference type="NCBI Taxonomy" id="1738132"/>
    <lineage>
        <taxon>Eukaryota</taxon>
        <taxon>Fungi</taxon>
        <taxon>Dikarya</taxon>
        <taxon>Basidiomycota</taxon>
        <taxon>Agaricomycotina</taxon>
        <taxon>Agaricomycetes</taxon>
        <taxon>Agaricomycetidae</taxon>
        <taxon>Agaricales</taxon>
        <taxon>Marasmiineae</taxon>
        <taxon>Mycenaceae</taxon>
        <taxon>Roridomyces</taxon>
    </lineage>
</organism>
<evidence type="ECO:0000313" key="2">
    <source>
        <dbReference type="Proteomes" id="UP001221142"/>
    </source>
</evidence>
<name>A0AAD7BCZ3_9AGAR</name>
<evidence type="ECO:0000313" key="1">
    <source>
        <dbReference type="EMBL" id="KAJ7617737.1"/>
    </source>
</evidence>
<gene>
    <name evidence="1" type="ORF">FB45DRAFT_1063362</name>
</gene>
<accession>A0AAD7BCZ3</accession>
<reference evidence="1" key="1">
    <citation type="submission" date="2023-03" db="EMBL/GenBank/DDBJ databases">
        <title>Massive genome expansion in bonnet fungi (Mycena s.s.) driven by repeated elements and novel gene families across ecological guilds.</title>
        <authorList>
            <consortium name="Lawrence Berkeley National Laboratory"/>
            <person name="Harder C.B."/>
            <person name="Miyauchi S."/>
            <person name="Viragh M."/>
            <person name="Kuo A."/>
            <person name="Thoen E."/>
            <person name="Andreopoulos B."/>
            <person name="Lu D."/>
            <person name="Skrede I."/>
            <person name="Drula E."/>
            <person name="Henrissat B."/>
            <person name="Morin E."/>
            <person name="Kohler A."/>
            <person name="Barry K."/>
            <person name="LaButti K."/>
            <person name="Morin E."/>
            <person name="Salamov A."/>
            <person name="Lipzen A."/>
            <person name="Mereny Z."/>
            <person name="Hegedus B."/>
            <person name="Baldrian P."/>
            <person name="Stursova M."/>
            <person name="Weitz H."/>
            <person name="Taylor A."/>
            <person name="Grigoriev I.V."/>
            <person name="Nagy L.G."/>
            <person name="Martin F."/>
            <person name="Kauserud H."/>
        </authorList>
    </citation>
    <scope>NUCLEOTIDE SEQUENCE</scope>
    <source>
        <strain evidence="1">9284</strain>
    </source>
</reference>
<keyword evidence="2" id="KW-1185">Reference proteome</keyword>
<dbReference type="EMBL" id="JARKIF010000020">
    <property type="protein sequence ID" value="KAJ7617737.1"/>
    <property type="molecule type" value="Genomic_DNA"/>
</dbReference>
<comment type="caution">
    <text evidence="1">The sequence shown here is derived from an EMBL/GenBank/DDBJ whole genome shotgun (WGS) entry which is preliminary data.</text>
</comment>